<dbReference type="Proteomes" id="UP001327093">
    <property type="component" value="Unassembled WGS sequence"/>
</dbReference>
<protein>
    <submittedName>
        <fullName evidence="1">Uncharacterized protein</fullName>
    </submittedName>
</protein>
<evidence type="ECO:0000313" key="2">
    <source>
        <dbReference type="Proteomes" id="UP001327093"/>
    </source>
</evidence>
<reference evidence="1 2" key="1">
    <citation type="submission" date="2023-10" db="EMBL/GenBank/DDBJ databases">
        <title>Saccharopolyspora sp. nov., isolated from mangrove soil.</title>
        <authorList>
            <person name="Lu Y."/>
            <person name="Liu W."/>
        </authorList>
    </citation>
    <scope>NUCLEOTIDE SEQUENCE [LARGE SCALE GENOMIC DNA]</scope>
    <source>
        <strain evidence="1 2">S2-29</strain>
    </source>
</reference>
<sequence length="99" mass="10440">MPVPEAFSKLVDTTVAQTAKLYAQVREDTSEHVARVSGRAASWADQAGAATAEFTEDAATKAAAVSRTAADRVATATSGFAEDVGERIIRVGEKLSRRD</sequence>
<comment type="caution">
    <text evidence="1">The sequence shown here is derived from an EMBL/GenBank/DDBJ whole genome shotgun (WGS) entry which is preliminary data.</text>
</comment>
<organism evidence="1 2">
    <name type="scientific">Saccharopolyspora mangrovi</name>
    <dbReference type="NCBI Taxonomy" id="3082379"/>
    <lineage>
        <taxon>Bacteria</taxon>
        <taxon>Bacillati</taxon>
        <taxon>Actinomycetota</taxon>
        <taxon>Actinomycetes</taxon>
        <taxon>Pseudonocardiales</taxon>
        <taxon>Pseudonocardiaceae</taxon>
        <taxon>Saccharopolyspora</taxon>
    </lineage>
</organism>
<accession>A0ABU6AF88</accession>
<gene>
    <name evidence="1" type="ORF">R4I43_22615</name>
</gene>
<proteinExistence type="predicted"/>
<keyword evidence="2" id="KW-1185">Reference proteome</keyword>
<name>A0ABU6AF88_9PSEU</name>
<evidence type="ECO:0000313" key="1">
    <source>
        <dbReference type="EMBL" id="MEB3370204.1"/>
    </source>
</evidence>
<dbReference type="EMBL" id="JAWLNX010000017">
    <property type="protein sequence ID" value="MEB3370204.1"/>
    <property type="molecule type" value="Genomic_DNA"/>
</dbReference>
<dbReference type="RefSeq" id="WP_324267685.1">
    <property type="nucleotide sequence ID" value="NZ_JAWLNX010000017.1"/>
</dbReference>